<dbReference type="PANTHER" id="PTHR23513:SF6">
    <property type="entry name" value="MAJOR FACILITATOR SUPERFAMILY ASSOCIATED DOMAIN-CONTAINING PROTEIN"/>
    <property type="match status" value="1"/>
</dbReference>
<dbReference type="PANTHER" id="PTHR23513">
    <property type="entry name" value="INTEGRAL MEMBRANE EFFLUX PROTEIN-RELATED"/>
    <property type="match status" value="1"/>
</dbReference>
<evidence type="ECO:0000256" key="2">
    <source>
        <dbReference type="ARBA" id="ARBA00022448"/>
    </source>
</evidence>
<accession>A0A1H8WIW7</accession>
<feature type="transmembrane region" description="Helical" evidence="7">
    <location>
        <begin position="146"/>
        <end position="168"/>
    </location>
</feature>
<dbReference type="SUPFAM" id="SSF103473">
    <property type="entry name" value="MFS general substrate transporter"/>
    <property type="match status" value="1"/>
</dbReference>
<keyword evidence="4 7" id="KW-0812">Transmembrane</keyword>
<proteinExistence type="predicted"/>
<dbReference type="Gene3D" id="1.20.1250.20">
    <property type="entry name" value="MFS general substrate transporter like domains"/>
    <property type="match status" value="1"/>
</dbReference>
<dbReference type="Proteomes" id="UP000198582">
    <property type="component" value="Unassembled WGS sequence"/>
</dbReference>
<keyword evidence="5 7" id="KW-1133">Transmembrane helix</keyword>
<evidence type="ECO:0000313" key="9">
    <source>
        <dbReference type="Proteomes" id="UP000198582"/>
    </source>
</evidence>
<evidence type="ECO:0000256" key="6">
    <source>
        <dbReference type="ARBA" id="ARBA00023136"/>
    </source>
</evidence>
<evidence type="ECO:0000256" key="5">
    <source>
        <dbReference type="ARBA" id="ARBA00022989"/>
    </source>
</evidence>
<dbReference type="AlphaFoldDB" id="A0A1H8WIW7"/>
<sequence>MAACNTVSMVVFASVPLAQLAGVLSVPYLLGVALAAGTAKVFFSVAYRSYLPVLVEREHLLAANTRLQGSESAAQVGGPGLAGVLAAVFGPVSGILADAVSFGVSALCLRAIRQREAKPAAAARVRLRTQVAEGLRFVAADPYLRTLVAFGAVSNLALDGYASIQVVFLARDLDAGPGTIGLVLAVAEVGGVVGALLIGRLATRFGTARAFLLCEAFAAPAMLIGPAGGLLCFVVAGVAVSGGLVGSNVVAGAFRQGYCPPELFGRITACSAVVNYGTIPLGGLLGGILGQTLGVRETMVVMGAVQLAALAIPVFSPVRPLRDFPQRQGERDLV</sequence>
<protein>
    <submittedName>
        <fullName evidence="8">Predicted arabinose efflux permease, MFS family</fullName>
    </submittedName>
</protein>
<reference evidence="8 9" key="1">
    <citation type="submission" date="2016-10" db="EMBL/GenBank/DDBJ databases">
        <authorList>
            <person name="de Groot N.N."/>
        </authorList>
    </citation>
    <scope>NUCLEOTIDE SEQUENCE [LARGE SCALE GENOMIC DNA]</scope>
    <source>
        <strain evidence="8 9">DSM 44993</strain>
    </source>
</reference>
<evidence type="ECO:0000256" key="7">
    <source>
        <dbReference type="SAM" id="Phobius"/>
    </source>
</evidence>
<keyword evidence="3" id="KW-1003">Cell membrane</keyword>
<evidence type="ECO:0000256" key="4">
    <source>
        <dbReference type="ARBA" id="ARBA00022692"/>
    </source>
</evidence>
<organism evidence="8 9">
    <name type="scientific">Amycolatopsis saalfeldensis</name>
    <dbReference type="NCBI Taxonomy" id="394193"/>
    <lineage>
        <taxon>Bacteria</taxon>
        <taxon>Bacillati</taxon>
        <taxon>Actinomycetota</taxon>
        <taxon>Actinomycetes</taxon>
        <taxon>Pseudonocardiales</taxon>
        <taxon>Pseudonocardiaceae</taxon>
        <taxon>Amycolatopsis</taxon>
    </lineage>
</organism>
<dbReference type="GO" id="GO:0005886">
    <property type="term" value="C:plasma membrane"/>
    <property type="evidence" value="ECO:0007669"/>
    <property type="project" value="UniProtKB-SubCell"/>
</dbReference>
<dbReference type="InterPro" id="IPR036259">
    <property type="entry name" value="MFS_trans_sf"/>
</dbReference>
<dbReference type="InterPro" id="IPR010290">
    <property type="entry name" value="TM_effector"/>
</dbReference>
<feature type="transmembrane region" description="Helical" evidence="7">
    <location>
        <begin position="299"/>
        <end position="318"/>
    </location>
</feature>
<dbReference type="EMBL" id="FOEF01000005">
    <property type="protein sequence ID" value="SEP27028.1"/>
    <property type="molecule type" value="Genomic_DNA"/>
</dbReference>
<dbReference type="OrthoDB" id="9815525at2"/>
<dbReference type="RefSeq" id="WP_091617514.1">
    <property type="nucleotide sequence ID" value="NZ_FOEF01000005.1"/>
</dbReference>
<dbReference type="CDD" id="cd06173">
    <property type="entry name" value="MFS_MefA_like"/>
    <property type="match status" value="1"/>
</dbReference>
<keyword evidence="6 7" id="KW-0472">Membrane</keyword>
<evidence type="ECO:0000256" key="1">
    <source>
        <dbReference type="ARBA" id="ARBA00004651"/>
    </source>
</evidence>
<feature type="transmembrane region" description="Helical" evidence="7">
    <location>
        <begin position="180"/>
        <end position="198"/>
    </location>
</feature>
<keyword evidence="9" id="KW-1185">Reference proteome</keyword>
<gene>
    <name evidence="8" type="ORF">SAMN04489732_105190</name>
</gene>
<feature type="transmembrane region" description="Helical" evidence="7">
    <location>
        <begin position="210"/>
        <end position="240"/>
    </location>
</feature>
<evidence type="ECO:0000256" key="3">
    <source>
        <dbReference type="ARBA" id="ARBA00022475"/>
    </source>
</evidence>
<name>A0A1H8WIW7_9PSEU</name>
<evidence type="ECO:0000313" key="8">
    <source>
        <dbReference type="EMBL" id="SEP27028.1"/>
    </source>
</evidence>
<dbReference type="STRING" id="394193.SAMN04489732_105190"/>
<comment type="subcellular location">
    <subcellularLocation>
        <location evidence="1">Cell membrane</location>
        <topology evidence="1">Multi-pass membrane protein</topology>
    </subcellularLocation>
</comment>
<keyword evidence="2" id="KW-0813">Transport</keyword>
<dbReference type="Pfam" id="PF05977">
    <property type="entry name" value="MFS_3"/>
    <property type="match status" value="1"/>
</dbReference>